<accession>A0A6N2U9M4</accession>
<dbReference type="CDD" id="cd07344">
    <property type="entry name" value="M48_yhfN_like"/>
    <property type="match status" value="1"/>
</dbReference>
<dbReference type="PANTHER" id="PTHR30399">
    <property type="entry name" value="UNCHARACTERIZED PROTEIN YGJP"/>
    <property type="match status" value="1"/>
</dbReference>
<feature type="domain" description="YgjP-like metallopeptidase" evidence="1">
    <location>
        <begin position="81"/>
        <end position="180"/>
    </location>
</feature>
<evidence type="ECO:0000259" key="1">
    <source>
        <dbReference type="Pfam" id="PF01863"/>
    </source>
</evidence>
<organism evidence="2">
    <name type="scientific">Blautia hansenii</name>
    <name type="common">Ruminococcus hansenii</name>
    <dbReference type="NCBI Taxonomy" id="1322"/>
    <lineage>
        <taxon>Bacteria</taxon>
        <taxon>Bacillati</taxon>
        <taxon>Bacillota</taxon>
        <taxon>Clostridia</taxon>
        <taxon>Lachnospirales</taxon>
        <taxon>Lachnospiraceae</taxon>
        <taxon>Blautia</taxon>
    </lineage>
</organism>
<gene>
    <name evidence="2" type="ORF">BHLFYP23_00300</name>
</gene>
<dbReference type="InterPro" id="IPR053136">
    <property type="entry name" value="UTP_pyrophosphatase-like"/>
</dbReference>
<dbReference type="Gene3D" id="3.30.2010.10">
    <property type="entry name" value="Metalloproteases ('zincins'), catalytic domain"/>
    <property type="match status" value="1"/>
</dbReference>
<name>A0A6N2U9M4_BLAHA</name>
<dbReference type="InterPro" id="IPR002725">
    <property type="entry name" value="YgjP-like_metallopeptidase"/>
</dbReference>
<feature type="domain" description="YgjP-like metallopeptidase" evidence="1">
    <location>
        <begin position="18"/>
        <end position="65"/>
    </location>
</feature>
<proteinExistence type="predicted"/>
<dbReference type="AlphaFoldDB" id="A0A6N2U9M4"/>
<dbReference type="PANTHER" id="PTHR30399:SF1">
    <property type="entry name" value="UTP PYROPHOSPHATASE"/>
    <property type="match status" value="1"/>
</dbReference>
<dbReference type="RefSeq" id="WP_004222640.1">
    <property type="nucleotide sequence ID" value="NZ_CACRSY010000012.1"/>
</dbReference>
<protein>
    <recommendedName>
        <fullName evidence="1">YgjP-like metallopeptidase domain-containing protein</fullName>
    </recommendedName>
</protein>
<sequence>MTNQLEDLQINIIYSKRKTISIELRMDELIVRAPKGMSRYEINKFLSEKQSWIEKHLAKLQEQRSALEQLPPFTMDEIRKLAAQALISIPEKVKKYAPIVGVSYGRITIRNQRSRWGSCSGKGNLNFNCLLMLFPDDVIDYVVVHELCHRKYMNHSADFYAEVERVFPEYRRCQKWLKENGWVYISRLP</sequence>
<reference evidence="2" key="1">
    <citation type="submission" date="2019-11" db="EMBL/GenBank/DDBJ databases">
        <authorList>
            <person name="Feng L."/>
        </authorList>
    </citation>
    <scope>NUCLEOTIDE SEQUENCE</scope>
    <source>
        <strain evidence="2">BhanseniiLFYP23</strain>
    </source>
</reference>
<evidence type="ECO:0000313" key="2">
    <source>
        <dbReference type="EMBL" id="VYT13552.1"/>
    </source>
</evidence>
<dbReference type="EMBL" id="CACRSY010000012">
    <property type="protein sequence ID" value="VYT13552.1"/>
    <property type="molecule type" value="Genomic_DNA"/>
</dbReference>
<dbReference type="Pfam" id="PF01863">
    <property type="entry name" value="YgjP-like"/>
    <property type="match status" value="2"/>
</dbReference>